<proteinExistence type="inferred from homology"/>
<evidence type="ECO:0000256" key="8">
    <source>
        <dbReference type="ARBA" id="ARBA00045980"/>
    </source>
</evidence>
<dbReference type="RefSeq" id="XP_016980654.2">
    <property type="nucleotide sequence ID" value="XM_017125165.2"/>
</dbReference>
<dbReference type="GO" id="GO:0032259">
    <property type="term" value="P:methylation"/>
    <property type="evidence" value="ECO:0007669"/>
    <property type="project" value="UniProtKB-KW"/>
</dbReference>
<accession>A0A6P4EVA7</accession>
<evidence type="ECO:0000256" key="7">
    <source>
        <dbReference type="ARBA" id="ARBA00023211"/>
    </source>
</evidence>
<dbReference type="AlphaFoldDB" id="A0A6P4EVA7"/>
<organism evidence="12">
    <name type="scientific">Drosophila rhopaloa</name>
    <name type="common">Fruit fly</name>
    <dbReference type="NCBI Taxonomy" id="1041015"/>
    <lineage>
        <taxon>Eukaryota</taxon>
        <taxon>Metazoa</taxon>
        <taxon>Ecdysozoa</taxon>
        <taxon>Arthropoda</taxon>
        <taxon>Hexapoda</taxon>
        <taxon>Insecta</taxon>
        <taxon>Pterygota</taxon>
        <taxon>Neoptera</taxon>
        <taxon>Endopterygota</taxon>
        <taxon>Diptera</taxon>
        <taxon>Brachycera</taxon>
        <taxon>Muscomorpha</taxon>
        <taxon>Ephydroidea</taxon>
        <taxon>Drosophilidae</taxon>
        <taxon>Drosophila</taxon>
        <taxon>Sophophora</taxon>
    </lineage>
</organism>
<keyword evidence="7 10" id="KW-0464">Manganese</keyword>
<evidence type="ECO:0000313" key="12">
    <source>
        <dbReference type="RefSeq" id="XP_016980654.1"/>
    </source>
</evidence>
<dbReference type="EC" id="2.1.1.-" evidence="10"/>
<dbReference type="GO" id="GO:0051998">
    <property type="term" value="F:protein carboxyl O-methyltransferase activity"/>
    <property type="evidence" value="ECO:0007669"/>
    <property type="project" value="UniProtKB-UniRule"/>
</dbReference>
<evidence type="ECO:0000256" key="5">
    <source>
        <dbReference type="ARBA" id="ARBA00022723"/>
    </source>
</evidence>
<evidence type="ECO:0000256" key="9">
    <source>
        <dbReference type="ARBA" id="ARBA00048809"/>
    </source>
</evidence>
<dbReference type="InterPro" id="IPR039763">
    <property type="entry name" value="ARMT1"/>
</dbReference>
<keyword evidence="5 10" id="KW-0479">Metal-binding</keyword>
<dbReference type="GO" id="GO:0005634">
    <property type="term" value="C:nucleus"/>
    <property type="evidence" value="ECO:0007669"/>
    <property type="project" value="TreeGrafter"/>
</dbReference>
<dbReference type="GO" id="GO:0006974">
    <property type="term" value="P:DNA damage response"/>
    <property type="evidence" value="ECO:0007669"/>
    <property type="project" value="TreeGrafter"/>
</dbReference>
<dbReference type="PANTHER" id="PTHR12260">
    <property type="entry name" value="DAMAGE-CONTROL PHOSPHATASE ARMT1"/>
    <property type="match status" value="1"/>
</dbReference>
<gene>
    <name evidence="12" type="primary">LOC108045753</name>
</gene>
<dbReference type="Gene3D" id="3.40.50.10880">
    <property type="entry name" value="Uncharacterised protein PF01937, DUF89, domain 3"/>
    <property type="match status" value="1"/>
</dbReference>
<dbReference type="Pfam" id="PF01937">
    <property type="entry name" value="ARMT1-like_dom"/>
    <property type="match status" value="1"/>
</dbReference>
<dbReference type="FunFam" id="3.40.50.10880:FF:000005">
    <property type="entry name" value="DUF89-domain-containing protein"/>
    <property type="match status" value="1"/>
</dbReference>
<dbReference type="InterPro" id="IPR036075">
    <property type="entry name" value="ARMT-1-like_metal-bd_sf"/>
</dbReference>
<evidence type="ECO:0000256" key="3">
    <source>
        <dbReference type="ARBA" id="ARBA00009519"/>
    </source>
</evidence>
<feature type="domain" description="Damage-control phosphatase ARMT1-like metal-binding" evidence="11">
    <location>
        <begin position="60"/>
        <end position="433"/>
    </location>
</feature>
<dbReference type="InterPro" id="IPR002791">
    <property type="entry name" value="ARMT1-like_metal-bd"/>
</dbReference>
<reference evidence="12" key="1">
    <citation type="submission" date="2025-08" db="UniProtKB">
        <authorList>
            <consortium name="RefSeq"/>
        </authorList>
    </citation>
    <scope>IDENTIFICATION</scope>
</reference>
<name>A0A6P4EVA7_DRORH</name>
<evidence type="ECO:0000256" key="4">
    <source>
        <dbReference type="ARBA" id="ARBA00022596"/>
    </source>
</evidence>
<dbReference type="OrthoDB" id="541375at2759"/>
<comment type="domain">
    <text evidence="10">Subfamily III proteins have a conserved RTxK motif about 40-50 residues from the C-terminus; the threonine may be replaced by serine or cysteine.</text>
</comment>
<comment type="catalytic activity">
    <reaction evidence="2 10">
        <text>beta-D-fructose 1-phosphate + H2O = D-fructose + phosphate</text>
        <dbReference type="Rhea" id="RHEA:35603"/>
        <dbReference type="ChEBI" id="CHEBI:15377"/>
        <dbReference type="ChEBI" id="CHEBI:37721"/>
        <dbReference type="ChEBI" id="CHEBI:43474"/>
        <dbReference type="ChEBI" id="CHEBI:138881"/>
    </reaction>
</comment>
<keyword evidence="6 10" id="KW-0378">Hydrolase</keyword>
<protein>
    <recommendedName>
        <fullName evidence="10">Sugar phosphate phosphatase</fullName>
        <ecNumber evidence="10">2.1.1.-</ecNumber>
        <ecNumber evidence="10">3.1.3.-</ecNumber>
    </recommendedName>
</protein>
<evidence type="ECO:0000256" key="6">
    <source>
        <dbReference type="ARBA" id="ARBA00022801"/>
    </source>
</evidence>
<evidence type="ECO:0000256" key="1">
    <source>
        <dbReference type="ARBA" id="ARBA00000807"/>
    </source>
</evidence>
<dbReference type="GO" id="GO:0030643">
    <property type="term" value="P:intracellular phosphate ion homeostasis"/>
    <property type="evidence" value="ECO:0007669"/>
    <property type="project" value="UniProtKB-ARBA"/>
</dbReference>
<evidence type="ECO:0000256" key="10">
    <source>
        <dbReference type="RuleBase" id="RU367030"/>
    </source>
</evidence>
<comment type="catalytic activity">
    <reaction evidence="9 10">
        <text>beta-D-fructose 6-phosphate = dihydroxyacetone + D-glyceraldehyde 3-phosphate</text>
        <dbReference type="Rhea" id="RHEA:28002"/>
        <dbReference type="ChEBI" id="CHEBI:16016"/>
        <dbReference type="ChEBI" id="CHEBI:57634"/>
        <dbReference type="ChEBI" id="CHEBI:59776"/>
    </reaction>
</comment>
<dbReference type="SUPFAM" id="SSF111321">
    <property type="entry name" value="AF1104-like"/>
    <property type="match status" value="1"/>
</dbReference>
<sequence length="466" mass="54606">MQSEASSRGDLTDVSIADNEDTIEQLKELRFNEKNLIIYSPPGTNDELSARYLYSFAFATFKRRSPGFIQDLVTCLRIREPEIIKECGDYAHFDLKRTIWSLELLREEMINNEEFQIFRVKAPDTESWNAFLMGLTEDRRQWFSAVWIHAECYMYRRIWSIFQRSDTLANYDYFGDQKMSATRNLTPMMRGILVATRKLMRSKQNFQHLLKLSTWGNRCDLSITTKGPDANIFHRISEYDADLLADQSANIWEDLTEACEPIYVDIVCDNAGFELFTDLLLAEYIIESGLARRVRFHVKAIPWFISDVTHQDFNWMLNYFRKHEFKEFRAFGRRIHGYIRDRSFILCDKSYFWTSGYDCSQMKRMQPCLYVYISEAALVIFKGDLNYRKLLGDINYNSTDKFSDCLRGFQPTSVCALRAIKSDIYCGLPVCTVEWLTEDNPEWMISGEKAVIQVAIKHRLSGDIIV</sequence>
<keyword evidence="10" id="KW-0489">Methyltransferase</keyword>
<comment type="cofactor">
    <cofactor evidence="10">
        <name>Mn(2+)</name>
        <dbReference type="ChEBI" id="CHEBI:29035"/>
    </cofactor>
    <cofactor evidence="10">
        <name>Ni(2+)</name>
        <dbReference type="ChEBI" id="CHEBI:49786"/>
    </cofactor>
</comment>
<dbReference type="GeneID" id="108045753"/>
<dbReference type="Gene3D" id="1.20.930.60">
    <property type="match status" value="1"/>
</dbReference>
<dbReference type="RefSeq" id="XP_016980654.1">
    <property type="nucleotide sequence ID" value="XM_017125165.1"/>
</dbReference>
<comment type="catalytic activity">
    <reaction evidence="1 10">
        <text>L-glutamyl-[protein] + S-adenosyl-L-methionine = [protein]-L-glutamate 5-O-methyl ester + S-adenosyl-L-homocysteine</text>
        <dbReference type="Rhea" id="RHEA:24452"/>
        <dbReference type="Rhea" id="RHEA-COMP:10208"/>
        <dbReference type="Rhea" id="RHEA-COMP:10311"/>
        <dbReference type="ChEBI" id="CHEBI:29973"/>
        <dbReference type="ChEBI" id="CHEBI:57856"/>
        <dbReference type="ChEBI" id="CHEBI:59789"/>
        <dbReference type="ChEBI" id="CHEBI:82795"/>
    </reaction>
</comment>
<comment type="similarity">
    <text evidence="3 10">Belongs to the damage-control phosphatase family. Sugar phosphate phosphatase III subfamily.</text>
</comment>
<evidence type="ECO:0000259" key="11">
    <source>
        <dbReference type="Pfam" id="PF01937"/>
    </source>
</evidence>
<dbReference type="GO" id="GO:0016791">
    <property type="term" value="F:phosphatase activity"/>
    <property type="evidence" value="ECO:0007669"/>
    <property type="project" value="TreeGrafter"/>
</dbReference>
<dbReference type="PANTHER" id="PTHR12260:SF6">
    <property type="entry name" value="DAMAGE-CONTROL PHOSPHATASE ARMT1"/>
    <property type="match status" value="1"/>
</dbReference>
<evidence type="ECO:0000256" key="2">
    <source>
        <dbReference type="ARBA" id="ARBA00001326"/>
    </source>
</evidence>
<keyword evidence="4" id="KW-0533">Nickel</keyword>
<dbReference type="GO" id="GO:0016462">
    <property type="term" value="F:pyrophosphatase activity"/>
    <property type="evidence" value="ECO:0007669"/>
    <property type="project" value="UniProtKB-ARBA"/>
</dbReference>
<dbReference type="EC" id="3.1.3.-" evidence="10"/>
<keyword evidence="10" id="KW-0808">Transferase</keyword>
<comment type="function">
    <text evidence="8 10">Metal-dependent phosphatase that shows phosphatase activity against several substrates, including fructose-1-phosphate and fructose-6-phosphate. Its preference for fructose-1-phosphate, a strong glycating agent that causes DNA damage rather than a canonical yeast metabolite, suggests a damage-control function in hexose phosphate metabolism. Has also been shown to have O-methyltransferase activity that methylates glutamate residues of target proteins to form gamma-glutamyl methyl ester residues. Possibly methylates PCNA, suggesting it is involved in the DNA damage response.</text>
</comment>
<dbReference type="GO" id="GO:0046872">
    <property type="term" value="F:metal ion binding"/>
    <property type="evidence" value="ECO:0007669"/>
    <property type="project" value="UniProtKB-UniRule"/>
</dbReference>